<feature type="domain" description="SusD-like N-terminal" evidence="7">
    <location>
        <begin position="26"/>
        <end position="226"/>
    </location>
</feature>
<reference evidence="8" key="2">
    <citation type="journal article" date="2021" name="PeerJ">
        <title>Extensive microbial diversity within the chicken gut microbiome revealed by metagenomics and culture.</title>
        <authorList>
            <person name="Gilroy R."/>
            <person name="Ravi A."/>
            <person name="Getino M."/>
            <person name="Pursley I."/>
            <person name="Horton D.L."/>
            <person name="Alikhan N.F."/>
            <person name="Baker D."/>
            <person name="Gharbi K."/>
            <person name="Hall N."/>
            <person name="Watson M."/>
            <person name="Adriaenssens E.M."/>
            <person name="Foster-Nyarko E."/>
            <person name="Jarju S."/>
            <person name="Secka A."/>
            <person name="Antonio M."/>
            <person name="Oren A."/>
            <person name="Chaudhuri R.R."/>
            <person name="La Ragione R."/>
            <person name="Hildebrand F."/>
            <person name="Pallen M.J."/>
        </authorList>
    </citation>
    <scope>NUCLEOTIDE SEQUENCE</scope>
    <source>
        <strain evidence="8">D5-748</strain>
    </source>
</reference>
<evidence type="ECO:0000313" key="8">
    <source>
        <dbReference type="EMBL" id="MBO8444747.1"/>
    </source>
</evidence>
<dbReference type="InterPro" id="IPR011990">
    <property type="entry name" value="TPR-like_helical_dom_sf"/>
</dbReference>
<evidence type="ECO:0000256" key="2">
    <source>
        <dbReference type="ARBA" id="ARBA00006275"/>
    </source>
</evidence>
<name>A0A9D9EBA9_9BACT</name>
<dbReference type="Gene3D" id="1.25.40.390">
    <property type="match status" value="1"/>
</dbReference>
<dbReference type="GO" id="GO:0009279">
    <property type="term" value="C:cell outer membrane"/>
    <property type="evidence" value="ECO:0007669"/>
    <property type="project" value="UniProtKB-SubCell"/>
</dbReference>
<sequence>MKMNNIFKYLISGALAFTAFCSCDSFLDRQEDEAMTFEKIWERVSTTRQYFFNCMGYLPTDDIFYYRHESGASDEGSCTWAWSSYQLINFGTWNASNLPNSNFNTYYEGIRDCNIFMQNVFSCSDPSALQSDLTLWYNCARWARAYMYFLLMRDFGPIFLVGDELMDFTATAAELERPRNTWEECVDYVVSEMTELSRLLPESYSSGNMGLPTSGAALAVISRLTLYSARDQYNGNTMYSGVVNPDGTPLFPQTYNAQKWLTAADAAKAVIDLNTYSLYRDESDDPYLNYLGITHENWNSEIIFSGGGYHSRYTMGVHTAPSFSTGGSFAYGGWGPTQQQVDAYAMSNGRYPITGYEGDGSPIIDSESGYPASEFTKANFENPFMTALGAGNAYSSGSWPVMYRDREPRFYVSVFWGDSWWKYGDSYTLISFCQGANAHTSHDYPKPGYLVNRYYDHSLNSYNNNQWGNITFPTFRLGEIYLNYIEAVLECERNGVAGESVDHNRAMELWAELRDRSGMAPITDAYPNAGIDELVELVRKERRVELAFEGLRYYDTRTWLIAEDVDGGPMYGMNTAAAASGTVTSDEYWQRTAFETRIFRPQDYLFPFPQREIDRNNMLTQNYRW</sequence>
<feature type="domain" description="RagB/SusD" evidence="6">
    <location>
        <begin position="301"/>
        <end position="625"/>
    </location>
</feature>
<keyword evidence="5" id="KW-0998">Cell outer membrane</keyword>
<dbReference type="Proteomes" id="UP000823619">
    <property type="component" value="Unassembled WGS sequence"/>
</dbReference>
<gene>
    <name evidence="8" type="ORF">IAC23_03500</name>
</gene>
<organism evidence="8 9">
    <name type="scientific">Candidatus Cryptobacteroides merdavium</name>
    <dbReference type="NCBI Taxonomy" id="2840769"/>
    <lineage>
        <taxon>Bacteria</taxon>
        <taxon>Pseudomonadati</taxon>
        <taxon>Bacteroidota</taxon>
        <taxon>Bacteroidia</taxon>
        <taxon>Bacteroidales</taxon>
        <taxon>Candidatus Cryptobacteroides</taxon>
    </lineage>
</organism>
<dbReference type="EMBL" id="JADIMO010000039">
    <property type="protein sequence ID" value="MBO8444747.1"/>
    <property type="molecule type" value="Genomic_DNA"/>
</dbReference>
<keyword evidence="4" id="KW-0472">Membrane</keyword>
<evidence type="ECO:0000256" key="1">
    <source>
        <dbReference type="ARBA" id="ARBA00004442"/>
    </source>
</evidence>
<comment type="subcellular location">
    <subcellularLocation>
        <location evidence="1">Cell outer membrane</location>
    </subcellularLocation>
</comment>
<accession>A0A9D9EBA9</accession>
<evidence type="ECO:0000256" key="5">
    <source>
        <dbReference type="ARBA" id="ARBA00023237"/>
    </source>
</evidence>
<protein>
    <submittedName>
        <fullName evidence="8">RagB/SusD family nutrient uptake outer membrane protein</fullName>
    </submittedName>
</protein>
<dbReference type="AlphaFoldDB" id="A0A9D9EBA9"/>
<evidence type="ECO:0000256" key="3">
    <source>
        <dbReference type="ARBA" id="ARBA00022729"/>
    </source>
</evidence>
<dbReference type="Pfam" id="PF07980">
    <property type="entry name" value="SusD_RagB"/>
    <property type="match status" value="1"/>
</dbReference>
<evidence type="ECO:0000259" key="6">
    <source>
        <dbReference type="Pfam" id="PF07980"/>
    </source>
</evidence>
<proteinExistence type="inferred from homology"/>
<dbReference type="PROSITE" id="PS51257">
    <property type="entry name" value="PROKAR_LIPOPROTEIN"/>
    <property type="match status" value="1"/>
</dbReference>
<keyword evidence="3" id="KW-0732">Signal</keyword>
<dbReference type="SUPFAM" id="SSF48452">
    <property type="entry name" value="TPR-like"/>
    <property type="match status" value="1"/>
</dbReference>
<comment type="caution">
    <text evidence="8">The sequence shown here is derived from an EMBL/GenBank/DDBJ whole genome shotgun (WGS) entry which is preliminary data.</text>
</comment>
<evidence type="ECO:0000259" key="7">
    <source>
        <dbReference type="Pfam" id="PF14322"/>
    </source>
</evidence>
<dbReference type="InterPro" id="IPR012944">
    <property type="entry name" value="SusD_RagB_dom"/>
</dbReference>
<dbReference type="Pfam" id="PF14322">
    <property type="entry name" value="SusD-like_3"/>
    <property type="match status" value="1"/>
</dbReference>
<evidence type="ECO:0000256" key="4">
    <source>
        <dbReference type="ARBA" id="ARBA00023136"/>
    </source>
</evidence>
<dbReference type="InterPro" id="IPR033985">
    <property type="entry name" value="SusD-like_N"/>
</dbReference>
<comment type="similarity">
    <text evidence="2">Belongs to the SusD family.</text>
</comment>
<evidence type="ECO:0000313" key="9">
    <source>
        <dbReference type="Proteomes" id="UP000823619"/>
    </source>
</evidence>
<reference evidence="8" key="1">
    <citation type="submission" date="2020-10" db="EMBL/GenBank/DDBJ databases">
        <authorList>
            <person name="Gilroy R."/>
        </authorList>
    </citation>
    <scope>NUCLEOTIDE SEQUENCE</scope>
    <source>
        <strain evidence="8">D5-748</strain>
    </source>
</reference>